<dbReference type="eggNOG" id="COG1132">
    <property type="taxonomic scope" value="Bacteria"/>
</dbReference>
<dbReference type="InterPro" id="IPR003439">
    <property type="entry name" value="ABC_transporter-like_ATP-bd"/>
</dbReference>
<dbReference type="SMART" id="SM00382">
    <property type="entry name" value="AAA"/>
    <property type="match status" value="1"/>
</dbReference>
<dbReference type="GO" id="GO:0034040">
    <property type="term" value="F:ATPase-coupled lipid transmembrane transporter activity"/>
    <property type="evidence" value="ECO:0007669"/>
    <property type="project" value="TreeGrafter"/>
</dbReference>
<dbReference type="STRING" id="626369.HMPREF0446_00453"/>
<name>D0BKG8_9LACT</name>
<dbReference type="InterPro" id="IPR039421">
    <property type="entry name" value="Type_1_exporter"/>
</dbReference>
<feature type="transmembrane region" description="Helical" evidence="7">
    <location>
        <begin position="150"/>
        <end position="169"/>
    </location>
</feature>
<evidence type="ECO:0008006" key="12">
    <source>
        <dbReference type="Google" id="ProtNLM"/>
    </source>
</evidence>
<keyword evidence="5 7" id="KW-1133">Transmembrane helix</keyword>
<feature type="transmembrane region" description="Helical" evidence="7">
    <location>
        <begin position="126"/>
        <end position="144"/>
    </location>
</feature>
<dbReference type="PROSITE" id="PS50893">
    <property type="entry name" value="ABC_TRANSPORTER_2"/>
    <property type="match status" value="1"/>
</dbReference>
<protein>
    <recommendedName>
        <fullName evidence="12">ABC transporter ATP-binding protein</fullName>
    </recommendedName>
</protein>
<evidence type="ECO:0000256" key="3">
    <source>
        <dbReference type="ARBA" id="ARBA00022741"/>
    </source>
</evidence>
<dbReference type="AlphaFoldDB" id="D0BKG8"/>
<dbReference type="GO" id="GO:0005886">
    <property type="term" value="C:plasma membrane"/>
    <property type="evidence" value="ECO:0007669"/>
    <property type="project" value="UniProtKB-SubCell"/>
</dbReference>
<keyword evidence="11" id="KW-1185">Reference proteome</keyword>
<feature type="transmembrane region" description="Helical" evidence="7">
    <location>
        <begin position="47"/>
        <end position="64"/>
    </location>
</feature>
<keyword evidence="2 7" id="KW-0812">Transmembrane</keyword>
<evidence type="ECO:0000259" key="8">
    <source>
        <dbReference type="PROSITE" id="PS50893"/>
    </source>
</evidence>
<feature type="transmembrane region" description="Helical" evidence="7">
    <location>
        <begin position="264"/>
        <end position="285"/>
    </location>
</feature>
<dbReference type="GO" id="GO:0016887">
    <property type="term" value="F:ATP hydrolysis activity"/>
    <property type="evidence" value="ECO:0007669"/>
    <property type="project" value="InterPro"/>
</dbReference>
<dbReference type="RefSeq" id="WP_006702727.1">
    <property type="nucleotide sequence ID" value="NZ_KI391971.1"/>
</dbReference>
<evidence type="ECO:0000256" key="2">
    <source>
        <dbReference type="ARBA" id="ARBA00022692"/>
    </source>
</evidence>
<dbReference type="PROSITE" id="PS00211">
    <property type="entry name" value="ABC_TRANSPORTER_1"/>
    <property type="match status" value="1"/>
</dbReference>
<reference evidence="10" key="2">
    <citation type="submission" date="2011-10" db="EMBL/GenBank/DDBJ databases">
        <title>The Genome Sequence of Granulicatella elegans ATCC 700633.</title>
        <authorList>
            <consortium name="The Broad Institute Genome Sequencing Platform"/>
            <consortium name="The Broad Institute Genome Sequencing Center for Infectious Disease"/>
            <person name="Earl A."/>
            <person name="Ward D."/>
            <person name="Feldgarden M."/>
            <person name="Gevers D."/>
            <person name="Sibley C.D."/>
            <person name="Field T.R."/>
            <person name="Grinwis M."/>
            <person name="Eshaghurshan C.S."/>
            <person name="Surette M.G."/>
            <person name="Young S.K."/>
            <person name="Zeng Q."/>
            <person name="Gargeya S."/>
            <person name="Fitzgerald M."/>
            <person name="Haas B."/>
            <person name="Abouelleil A."/>
            <person name="Alvarado L."/>
            <person name="Arachchi H.M."/>
            <person name="Berlin A."/>
            <person name="Brown A."/>
            <person name="Chapman S.B."/>
            <person name="Chen Z."/>
            <person name="Dunbar C."/>
            <person name="Freedman E."/>
            <person name="Gearin G."/>
            <person name="Goldberg J."/>
            <person name="Griggs A."/>
            <person name="Gujja S."/>
            <person name="Heiman D."/>
            <person name="Howarth C."/>
            <person name="Larson L."/>
            <person name="Lui A."/>
            <person name="MacDonald P.J.P."/>
            <person name="Montmayeur A."/>
            <person name="Murphy C."/>
            <person name="Neiman D."/>
            <person name="Pearson M."/>
            <person name="Priest M."/>
            <person name="Roberts A."/>
            <person name="Saif S."/>
            <person name="Shea T."/>
            <person name="Shenoy N."/>
            <person name="Sisk P."/>
            <person name="Stolte C."/>
            <person name="Sykes S."/>
            <person name="Wortman J."/>
            <person name="Nusbaum C."/>
            <person name="Birren B."/>
        </authorList>
    </citation>
    <scope>NUCLEOTIDE SEQUENCE [LARGE SCALE GENOMIC DNA]</scope>
    <source>
        <strain evidence="10">ATCC 700633</strain>
    </source>
</reference>
<accession>D0BKG8</accession>
<evidence type="ECO:0000256" key="1">
    <source>
        <dbReference type="ARBA" id="ARBA00004651"/>
    </source>
</evidence>
<evidence type="ECO:0000256" key="7">
    <source>
        <dbReference type="SAM" id="Phobius"/>
    </source>
</evidence>
<evidence type="ECO:0000256" key="6">
    <source>
        <dbReference type="ARBA" id="ARBA00023136"/>
    </source>
</evidence>
<comment type="subcellular location">
    <subcellularLocation>
        <location evidence="1">Cell membrane</location>
        <topology evidence="1">Multi-pass membrane protein</topology>
    </subcellularLocation>
</comment>
<dbReference type="GO" id="GO:0140359">
    <property type="term" value="F:ABC-type transporter activity"/>
    <property type="evidence" value="ECO:0007669"/>
    <property type="project" value="InterPro"/>
</dbReference>
<keyword evidence="6 7" id="KW-0472">Membrane</keyword>
<dbReference type="Proteomes" id="UP000002939">
    <property type="component" value="Unassembled WGS sequence"/>
</dbReference>
<evidence type="ECO:0000313" key="11">
    <source>
        <dbReference type="Proteomes" id="UP000002939"/>
    </source>
</evidence>
<organism evidence="10 11">
    <name type="scientific">Granulicatella elegans ATCC 700633</name>
    <dbReference type="NCBI Taxonomy" id="626369"/>
    <lineage>
        <taxon>Bacteria</taxon>
        <taxon>Bacillati</taxon>
        <taxon>Bacillota</taxon>
        <taxon>Bacilli</taxon>
        <taxon>Lactobacillales</taxon>
        <taxon>Carnobacteriaceae</taxon>
        <taxon>Granulicatella</taxon>
    </lineage>
</organism>
<dbReference type="InterPro" id="IPR027417">
    <property type="entry name" value="P-loop_NTPase"/>
</dbReference>
<feature type="domain" description="ABC transmembrane type-1" evidence="9">
    <location>
        <begin position="13"/>
        <end position="293"/>
    </location>
</feature>
<proteinExistence type="predicted"/>
<keyword evidence="4" id="KW-0067">ATP-binding</keyword>
<evidence type="ECO:0000313" key="10">
    <source>
        <dbReference type="EMBL" id="EEW93571.1"/>
    </source>
</evidence>
<dbReference type="Gene3D" id="1.20.1560.10">
    <property type="entry name" value="ABC transporter type 1, transmembrane domain"/>
    <property type="match status" value="1"/>
</dbReference>
<reference evidence="10" key="1">
    <citation type="submission" date="2009-09" db="EMBL/GenBank/DDBJ databases">
        <authorList>
            <consortium name="The Broad Institute Genome Sequencing Platform"/>
            <person name="Ward D."/>
            <person name="Feldgarden M."/>
            <person name="Earl A."/>
            <person name="Young S.K."/>
            <person name="Zeng Q."/>
            <person name="Koehrsen M."/>
            <person name="Alvarado L."/>
            <person name="Berlin A."/>
            <person name="Bochicchio J."/>
            <person name="Borenstein D."/>
            <person name="Chapman S.B."/>
            <person name="Chen Z."/>
            <person name="Engels R."/>
            <person name="Freedman E."/>
            <person name="Gellesch M."/>
            <person name="Goldberg J."/>
            <person name="Griggs A."/>
            <person name="Gujja S."/>
            <person name="Heilman E."/>
            <person name="Heiman D."/>
            <person name="Hepburn T."/>
            <person name="Howarth C."/>
            <person name="Jen D."/>
            <person name="Larson L."/>
            <person name="Lewis B."/>
            <person name="Mehta T."/>
            <person name="Park D."/>
            <person name="Pearson M."/>
            <person name="Roberts A."/>
            <person name="Saif S."/>
            <person name="Shea T."/>
            <person name="Shenoy N."/>
            <person name="Sisk P."/>
            <person name="Stolte C."/>
            <person name="Sykes S."/>
            <person name="Thomson T."/>
            <person name="Walk T."/>
            <person name="White J."/>
            <person name="Yandava C."/>
            <person name="Sibley C.D."/>
            <person name="Field T.R."/>
            <person name="Grinwis M."/>
            <person name="Eshaghurshan C.S."/>
            <person name="Surette M.G."/>
            <person name="Haas B."/>
            <person name="Nusbaum C."/>
            <person name="Birren B."/>
        </authorList>
    </citation>
    <scope>NUCLEOTIDE SEQUENCE [LARGE SCALE GENOMIC DNA]</scope>
    <source>
        <strain evidence="10">ATCC 700633</strain>
    </source>
</reference>
<evidence type="ECO:0000256" key="4">
    <source>
        <dbReference type="ARBA" id="ARBA00022840"/>
    </source>
</evidence>
<dbReference type="EMBL" id="ACRF02000013">
    <property type="protein sequence ID" value="EEW93571.1"/>
    <property type="molecule type" value="Genomic_DNA"/>
</dbReference>
<dbReference type="Gene3D" id="3.40.50.300">
    <property type="entry name" value="P-loop containing nucleotide triphosphate hydrolases"/>
    <property type="match status" value="1"/>
</dbReference>
<dbReference type="HOGENOM" id="CLU_000604_84_3_9"/>
<gene>
    <name evidence="10" type="ORF">HMPREF0446_00453</name>
</gene>
<comment type="caution">
    <text evidence="10">The sequence shown here is derived from an EMBL/GenBank/DDBJ whole genome shotgun (WGS) entry which is preliminary data.</text>
</comment>
<dbReference type="PANTHER" id="PTHR24221">
    <property type="entry name" value="ATP-BINDING CASSETTE SUB-FAMILY B"/>
    <property type="match status" value="1"/>
</dbReference>
<dbReference type="InterPro" id="IPR003593">
    <property type="entry name" value="AAA+_ATPase"/>
</dbReference>
<evidence type="ECO:0000256" key="5">
    <source>
        <dbReference type="ARBA" id="ARBA00022989"/>
    </source>
</evidence>
<dbReference type="Pfam" id="PF00005">
    <property type="entry name" value="ABC_tran"/>
    <property type="match status" value="1"/>
</dbReference>
<dbReference type="InterPro" id="IPR036640">
    <property type="entry name" value="ABC1_TM_sf"/>
</dbReference>
<feature type="domain" description="ABC transporter" evidence="8">
    <location>
        <begin position="318"/>
        <end position="524"/>
    </location>
</feature>
<sequence length="524" mass="59326">MKKYITINLYRWFGTIILTILIALGTIFSSYGRTLILDNFLANNHNYFLYGIVLILVMAITEILKSCLSINNAKLIKDWIVSIGSGVSENIEKMGYDNYHKIKHGEYISWYTTDLERISTSYFEPFLNLFSNVVLSTVSLIILFSINWKIGSVSLLLLIILMIVGTRFGKKIGMAYQKFSQLSGIYTNTLQEYTSAYDVLKNFNALSILKEKIKQAQTDLENQRVVAKKYTSFATLAFYGSQRIFEGIMFMFVLYLVLQKEISIGMLLSVPAILALFLNSTGMFLEIVIQMQGMNDIIEKLETKMIAETIEYDNLSLIEGNNITYSIDEKKIFDNLSFKFEKGKKYAILGPSGSGKSTLLNILLGRINNFDGELKVNGVVKEKNKDVLFSKEIAYVSQEGAIFNMSIRENILLGMKKTDEEIFDILKKVKLYDLVNNLPEKLDTIISLDGNNLSGGEKQRLTLARALIRNTPCIILDEATSAIDAKTAVAIEEQIVEDSEKTVIIISHHLDDKISSKLDKIYFL</sequence>
<dbReference type="PANTHER" id="PTHR24221:SF654">
    <property type="entry name" value="ATP-BINDING CASSETTE SUB-FAMILY B MEMBER 6"/>
    <property type="match status" value="1"/>
</dbReference>
<dbReference type="Pfam" id="PF00664">
    <property type="entry name" value="ABC_membrane"/>
    <property type="match status" value="1"/>
</dbReference>
<keyword evidence="3" id="KW-0547">Nucleotide-binding</keyword>
<dbReference type="SUPFAM" id="SSF52540">
    <property type="entry name" value="P-loop containing nucleoside triphosphate hydrolases"/>
    <property type="match status" value="1"/>
</dbReference>
<evidence type="ECO:0000259" key="9">
    <source>
        <dbReference type="PROSITE" id="PS50929"/>
    </source>
</evidence>
<dbReference type="InterPro" id="IPR017871">
    <property type="entry name" value="ABC_transporter-like_CS"/>
</dbReference>
<dbReference type="InterPro" id="IPR011527">
    <property type="entry name" value="ABC1_TM_dom"/>
</dbReference>
<dbReference type="PROSITE" id="PS50929">
    <property type="entry name" value="ABC_TM1F"/>
    <property type="match status" value="1"/>
</dbReference>
<feature type="transmembrane region" description="Helical" evidence="7">
    <location>
        <begin position="12"/>
        <end position="32"/>
    </location>
</feature>
<feature type="transmembrane region" description="Helical" evidence="7">
    <location>
        <begin position="236"/>
        <end position="258"/>
    </location>
</feature>
<dbReference type="GO" id="GO:0005524">
    <property type="term" value="F:ATP binding"/>
    <property type="evidence" value="ECO:0007669"/>
    <property type="project" value="UniProtKB-KW"/>
</dbReference>
<dbReference type="SUPFAM" id="SSF90123">
    <property type="entry name" value="ABC transporter transmembrane region"/>
    <property type="match status" value="1"/>
</dbReference>